<dbReference type="AlphaFoldDB" id="A0AAN9VN26"/>
<keyword evidence="4" id="KW-1185">Reference proteome</keyword>
<protein>
    <submittedName>
        <fullName evidence="3">Uncharacterized protein</fullName>
    </submittedName>
</protein>
<proteinExistence type="predicted"/>
<evidence type="ECO:0000313" key="3">
    <source>
        <dbReference type="EMBL" id="KAK7865267.1"/>
    </source>
</evidence>
<feature type="compositionally biased region" description="Acidic residues" evidence="1">
    <location>
        <begin position="62"/>
        <end position="71"/>
    </location>
</feature>
<comment type="caution">
    <text evidence="3">The sequence shown here is derived from an EMBL/GenBank/DDBJ whole genome shotgun (WGS) entry which is preliminary data.</text>
</comment>
<organism evidence="3 4">
    <name type="scientific">Gryllus longicercus</name>
    <dbReference type="NCBI Taxonomy" id="2509291"/>
    <lineage>
        <taxon>Eukaryota</taxon>
        <taxon>Metazoa</taxon>
        <taxon>Ecdysozoa</taxon>
        <taxon>Arthropoda</taxon>
        <taxon>Hexapoda</taxon>
        <taxon>Insecta</taxon>
        <taxon>Pterygota</taxon>
        <taxon>Neoptera</taxon>
        <taxon>Polyneoptera</taxon>
        <taxon>Orthoptera</taxon>
        <taxon>Ensifera</taxon>
        <taxon>Gryllidea</taxon>
        <taxon>Grylloidea</taxon>
        <taxon>Gryllidae</taxon>
        <taxon>Gryllinae</taxon>
        <taxon>Gryllus</taxon>
    </lineage>
</organism>
<dbReference type="EMBL" id="JAZDUA010000181">
    <property type="protein sequence ID" value="KAK7865267.1"/>
    <property type="molecule type" value="Genomic_DNA"/>
</dbReference>
<evidence type="ECO:0000256" key="2">
    <source>
        <dbReference type="SAM" id="Phobius"/>
    </source>
</evidence>
<feature type="region of interest" description="Disordered" evidence="1">
    <location>
        <begin position="38"/>
        <end position="107"/>
    </location>
</feature>
<gene>
    <name evidence="3" type="ORF">R5R35_012564</name>
</gene>
<keyword evidence="2" id="KW-0472">Membrane</keyword>
<dbReference type="Proteomes" id="UP001378592">
    <property type="component" value="Unassembled WGS sequence"/>
</dbReference>
<keyword evidence="2" id="KW-1133">Transmembrane helix</keyword>
<reference evidence="3 4" key="1">
    <citation type="submission" date="2024-03" db="EMBL/GenBank/DDBJ databases">
        <title>The genome assembly and annotation of the cricket Gryllus longicercus Weissman &amp; Gray.</title>
        <authorList>
            <person name="Szrajer S."/>
            <person name="Gray D."/>
            <person name="Ylla G."/>
        </authorList>
    </citation>
    <scope>NUCLEOTIDE SEQUENCE [LARGE SCALE GENOMIC DNA]</scope>
    <source>
        <strain evidence="3">DAG 2021-001</strain>
        <tissue evidence="3">Whole body minus gut</tissue>
    </source>
</reference>
<name>A0AAN9VN26_9ORTH</name>
<keyword evidence="2" id="KW-0812">Transmembrane</keyword>
<sequence length="149" mass="15881">MYTLRNETTNEQVRNALEELTCILTEPLLYLEGSSTLASDDLGTEEPEFVKDAPAPVANPASDEEYDEDESGSPSPSEPRKHLFDIPPSLLPCPEELTGSARGTARPNTVEDYEFGLELNAKMSAGPAARALSAAILCVASAILLALGT</sequence>
<feature type="transmembrane region" description="Helical" evidence="2">
    <location>
        <begin position="128"/>
        <end position="147"/>
    </location>
</feature>
<accession>A0AAN9VN26</accession>
<evidence type="ECO:0000313" key="4">
    <source>
        <dbReference type="Proteomes" id="UP001378592"/>
    </source>
</evidence>
<evidence type="ECO:0000256" key="1">
    <source>
        <dbReference type="SAM" id="MobiDB-lite"/>
    </source>
</evidence>